<proteinExistence type="predicted"/>
<evidence type="ECO:0000313" key="2">
    <source>
        <dbReference type="Proteomes" id="UP000040576"/>
    </source>
</evidence>
<dbReference type="Proteomes" id="UP000040576">
    <property type="component" value="Unassembled WGS sequence"/>
</dbReference>
<sequence length="244" mass="29242">MYWRISDFTEEIKQAVGDEKLNRKTVDIWFKKLEEERIHYVNRTEDTNEKVYNELDLRIGIFIKKKRNENWSLNAIFNEIADQLEVRPFPVEHLEPAKNELPVPSIANMLQHLNLNRFKEELLVEIRGAIEEVAAGQLLELKNQVESIAQRISAPDKTEDERERRFQDMIVKRRVEYQLEKEALLLWTAKPVEERFKKVGLLRKEEDITKRDLFVKDFINRHFAERLKKEIIFEENAKQEELPV</sequence>
<name>A0A090ITU6_9BACI</name>
<dbReference type="EMBL" id="CCRF01000041">
    <property type="protein sequence ID" value="CEE01117.1"/>
    <property type="molecule type" value="Genomic_DNA"/>
</dbReference>
<dbReference type="GeneID" id="92960430"/>
<reference evidence="1 2" key="1">
    <citation type="submission" date="2014-07" db="EMBL/GenBank/DDBJ databases">
        <authorList>
            <person name="Wibberg Daniel"/>
        </authorList>
    </citation>
    <scope>NUCLEOTIDE SEQUENCE [LARGE SCALE GENOMIC DNA]</scope>
</reference>
<keyword evidence="2" id="KW-1185">Reference proteome</keyword>
<dbReference type="RefSeq" id="WP_034769225.1">
    <property type="nucleotide sequence ID" value="NZ_CCRF01000041.1"/>
</dbReference>
<gene>
    <name evidence="1" type="ORF">BT1A1_1285</name>
</gene>
<organism evidence="1 2">
    <name type="scientific">Caldibacillus thermoamylovorans</name>
    <dbReference type="NCBI Taxonomy" id="35841"/>
    <lineage>
        <taxon>Bacteria</taxon>
        <taxon>Bacillati</taxon>
        <taxon>Bacillota</taxon>
        <taxon>Bacilli</taxon>
        <taxon>Bacillales</taxon>
        <taxon>Bacillaceae</taxon>
        <taxon>Caldibacillus</taxon>
    </lineage>
</organism>
<protein>
    <recommendedName>
        <fullName evidence="3">MerR family transcriptional regulator</fullName>
    </recommendedName>
</protein>
<evidence type="ECO:0008006" key="3">
    <source>
        <dbReference type="Google" id="ProtNLM"/>
    </source>
</evidence>
<dbReference type="AlphaFoldDB" id="A0A090ITU6"/>
<accession>A0A090ITU6</accession>
<evidence type="ECO:0000313" key="1">
    <source>
        <dbReference type="EMBL" id="CEE01117.1"/>
    </source>
</evidence>